<dbReference type="InterPro" id="IPR036322">
    <property type="entry name" value="WD40_repeat_dom_sf"/>
</dbReference>
<dbReference type="InterPro" id="IPR036047">
    <property type="entry name" value="F-box-like_dom_sf"/>
</dbReference>
<dbReference type="InterPro" id="IPR015943">
    <property type="entry name" value="WD40/YVTN_repeat-like_dom_sf"/>
</dbReference>
<dbReference type="Proteomes" id="UP000276776">
    <property type="component" value="Unassembled WGS sequence"/>
</dbReference>
<dbReference type="Pfam" id="PF00400">
    <property type="entry name" value="WD40"/>
    <property type="match status" value="1"/>
</dbReference>
<reference evidence="3 4" key="2">
    <citation type="submission" date="2018-11" db="EMBL/GenBank/DDBJ databases">
        <authorList>
            <consortium name="Pathogen Informatics"/>
        </authorList>
    </citation>
    <scope>NUCLEOTIDE SEQUENCE [LARGE SCALE GENOMIC DNA]</scope>
</reference>
<dbReference type="PROSITE" id="PS50082">
    <property type="entry name" value="WD_REPEATS_2"/>
    <property type="match status" value="1"/>
</dbReference>
<evidence type="ECO:0000313" key="4">
    <source>
        <dbReference type="Proteomes" id="UP000276776"/>
    </source>
</evidence>
<keyword evidence="1" id="KW-0853">WD repeat</keyword>
<dbReference type="WBParaSite" id="TCLT_0000570901-mRNA-1">
    <property type="protein sequence ID" value="TCLT_0000570901-mRNA-1"/>
    <property type="gene ID" value="TCLT_0000570901"/>
</dbReference>
<dbReference type="AlphaFoldDB" id="A0A158RBV5"/>
<feature type="domain" description="F-box" evidence="2">
    <location>
        <begin position="2"/>
        <end position="48"/>
    </location>
</feature>
<dbReference type="Pfam" id="PF12937">
    <property type="entry name" value="F-box-like"/>
    <property type="match status" value="1"/>
</dbReference>
<dbReference type="OrthoDB" id="192402at2759"/>
<dbReference type="GO" id="GO:0016567">
    <property type="term" value="P:protein ubiquitination"/>
    <property type="evidence" value="ECO:0007669"/>
    <property type="project" value="InterPro"/>
</dbReference>
<gene>
    <name evidence="3" type="ORF">TCLT_LOCUS5698</name>
</gene>
<dbReference type="InterPro" id="IPR042508">
    <property type="entry name" value="FBXW5"/>
</dbReference>
<dbReference type="OMA" id="CHENDHR"/>
<accession>A0A158RBV5</accession>
<name>A0A158RBV5_THECL</name>
<keyword evidence="4" id="KW-1185">Reference proteome</keyword>
<dbReference type="InterPro" id="IPR001810">
    <property type="entry name" value="F-box_dom"/>
</dbReference>
<dbReference type="PROSITE" id="PS50181">
    <property type="entry name" value="FBOX"/>
    <property type="match status" value="1"/>
</dbReference>
<dbReference type="PANTHER" id="PTHR20995">
    <property type="entry name" value="F-BOX/WD REPEAT-CONTAINING PROTEIN 5"/>
    <property type="match status" value="1"/>
</dbReference>
<feature type="repeat" description="WD" evidence="1">
    <location>
        <begin position="86"/>
        <end position="117"/>
    </location>
</feature>
<dbReference type="SUPFAM" id="SSF81383">
    <property type="entry name" value="F-box domain"/>
    <property type="match status" value="1"/>
</dbReference>
<dbReference type="GO" id="GO:0019005">
    <property type="term" value="C:SCF ubiquitin ligase complex"/>
    <property type="evidence" value="ECO:0007669"/>
    <property type="project" value="InterPro"/>
</dbReference>
<dbReference type="GO" id="GO:0080008">
    <property type="term" value="C:Cul4-RING E3 ubiquitin ligase complex"/>
    <property type="evidence" value="ECO:0007669"/>
    <property type="project" value="InterPro"/>
</dbReference>
<dbReference type="Gene3D" id="1.20.1280.50">
    <property type="match status" value="1"/>
</dbReference>
<reference evidence="5" key="1">
    <citation type="submission" date="2016-04" db="UniProtKB">
        <authorList>
            <consortium name="WormBaseParasite"/>
        </authorList>
    </citation>
    <scope>IDENTIFICATION</scope>
</reference>
<evidence type="ECO:0000259" key="2">
    <source>
        <dbReference type="PROSITE" id="PS50181"/>
    </source>
</evidence>
<dbReference type="PANTHER" id="PTHR20995:SF17">
    <property type="entry name" value="F-BOX_WD REPEAT-CONTAINING PROTEIN 5"/>
    <property type="match status" value="1"/>
</dbReference>
<protein>
    <submittedName>
        <fullName evidence="5">F-box domain-containing protein</fullName>
    </submittedName>
</protein>
<evidence type="ECO:0000313" key="5">
    <source>
        <dbReference type="WBParaSite" id="TCLT_0000570901-mRNA-1"/>
    </source>
</evidence>
<sequence length="581" mass="65709">MCEGWDDLPTELLLMIMSHVEAKELARLINVNYHWKCVGEDDSLWKNLFFRDYTRSRKTYIKVCKRWIDEYKLLKFESPVALTESLRDCSNGLSHVAFSSDGQFFCTTANDASFKIWTATSPVYLLDERYLDNSLGWERALSCQFSTDNKRLLVTGVKFGGSGEIAMYSIDEESLSIHYLCRVPNNPLEVGACWYNSSYIFSGDLHLFNRDTIVGSSVSQIWICSSLSPDEVGDESVMSNVFRILNRNGAYCQMITLSQFVPSRLRGVVLLAAKAAVEKKTLASKANELVSQELSESEKRNEMKKRIEEISADWETKCSSCKSWHLVNDHVEIYDNSSEYIMCCSCFCHENDHRLLIYATGDSEYALPHCVAFKIVDGNMIAQKINPEVNFQSKEQSRSSDCHNQNLEFEVAQLRAIMSMVDLPDHVIDVKAHIMGMTLSLDQKQVPLSQYLYVNVTHDSYPRSSQYAYLKLFEGEVCVINLSTMTFEKSYFGHHASRVERFNCSVGGHFVASASLDGGRIWSREYHCVIGELPHAGGAAAVALNPVNGSMAVSVGKTDGKIKIWRSKKSIVTYEVPNDFM</sequence>
<dbReference type="SMART" id="SM00256">
    <property type="entry name" value="FBOX"/>
    <property type="match status" value="1"/>
</dbReference>
<dbReference type="EMBL" id="UYYF01004357">
    <property type="protein sequence ID" value="VDN02971.1"/>
    <property type="molecule type" value="Genomic_DNA"/>
</dbReference>
<dbReference type="STRING" id="103827.A0A158RBV5"/>
<dbReference type="InterPro" id="IPR001680">
    <property type="entry name" value="WD40_rpt"/>
</dbReference>
<organism evidence="5">
    <name type="scientific">Thelazia callipaeda</name>
    <name type="common">Oriental eyeworm</name>
    <name type="synonym">Parasitic nematode</name>
    <dbReference type="NCBI Taxonomy" id="103827"/>
    <lineage>
        <taxon>Eukaryota</taxon>
        <taxon>Metazoa</taxon>
        <taxon>Ecdysozoa</taxon>
        <taxon>Nematoda</taxon>
        <taxon>Chromadorea</taxon>
        <taxon>Rhabditida</taxon>
        <taxon>Spirurina</taxon>
        <taxon>Spiruromorpha</taxon>
        <taxon>Thelazioidea</taxon>
        <taxon>Thelaziidae</taxon>
        <taxon>Thelazia</taxon>
    </lineage>
</organism>
<dbReference type="SUPFAM" id="SSF50978">
    <property type="entry name" value="WD40 repeat-like"/>
    <property type="match status" value="1"/>
</dbReference>
<dbReference type="Gene3D" id="2.130.10.10">
    <property type="entry name" value="YVTN repeat-like/Quinoprotein amine dehydrogenase"/>
    <property type="match status" value="2"/>
</dbReference>
<proteinExistence type="predicted"/>
<evidence type="ECO:0000313" key="3">
    <source>
        <dbReference type="EMBL" id="VDN02971.1"/>
    </source>
</evidence>
<dbReference type="SMART" id="SM00320">
    <property type="entry name" value="WD40"/>
    <property type="match status" value="3"/>
</dbReference>
<evidence type="ECO:0000256" key="1">
    <source>
        <dbReference type="PROSITE-ProRule" id="PRU00221"/>
    </source>
</evidence>